<evidence type="ECO:0000256" key="1">
    <source>
        <dbReference type="SAM" id="MobiDB-lite"/>
    </source>
</evidence>
<dbReference type="PROSITE" id="PS51390">
    <property type="entry name" value="WAP"/>
    <property type="match status" value="1"/>
</dbReference>
<dbReference type="GO" id="GO:0005576">
    <property type="term" value="C:extracellular region"/>
    <property type="evidence" value="ECO:0007669"/>
    <property type="project" value="InterPro"/>
</dbReference>
<dbReference type="PROSITE" id="PS50092">
    <property type="entry name" value="TSP1"/>
    <property type="match status" value="1"/>
</dbReference>
<dbReference type="EMBL" id="UYJE01001651">
    <property type="protein sequence ID" value="VDI03947.1"/>
    <property type="molecule type" value="Genomic_DNA"/>
</dbReference>
<gene>
    <name evidence="3" type="ORF">MGAL_10B065843</name>
</gene>
<dbReference type="SUPFAM" id="SSF57256">
    <property type="entry name" value="Elafin-like"/>
    <property type="match status" value="1"/>
</dbReference>
<dbReference type="Gene3D" id="2.20.100.10">
    <property type="entry name" value="Thrombospondin type-1 (TSP1) repeat"/>
    <property type="match status" value="1"/>
</dbReference>
<dbReference type="CDD" id="cd00199">
    <property type="entry name" value="WAP"/>
    <property type="match status" value="1"/>
</dbReference>
<feature type="domain" description="WAP" evidence="2">
    <location>
        <begin position="71"/>
        <end position="117"/>
    </location>
</feature>
<dbReference type="OrthoDB" id="4473401at2759"/>
<dbReference type="SMART" id="SM00217">
    <property type="entry name" value="WAP"/>
    <property type="match status" value="1"/>
</dbReference>
<dbReference type="InterPro" id="IPR000884">
    <property type="entry name" value="TSP1_rpt"/>
</dbReference>
<dbReference type="Gene3D" id="4.10.75.10">
    <property type="entry name" value="Elafin-like"/>
    <property type="match status" value="1"/>
</dbReference>
<proteinExistence type="predicted"/>
<evidence type="ECO:0000259" key="2">
    <source>
        <dbReference type="PROSITE" id="PS51390"/>
    </source>
</evidence>
<organism evidence="3 4">
    <name type="scientific">Mytilus galloprovincialis</name>
    <name type="common">Mediterranean mussel</name>
    <dbReference type="NCBI Taxonomy" id="29158"/>
    <lineage>
        <taxon>Eukaryota</taxon>
        <taxon>Metazoa</taxon>
        <taxon>Spiralia</taxon>
        <taxon>Lophotrochozoa</taxon>
        <taxon>Mollusca</taxon>
        <taxon>Bivalvia</taxon>
        <taxon>Autobranchia</taxon>
        <taxon>Pteriomorphia</taxon>
        <taxon>Mytilida</taxon>
        <taxon>Mytiloidea</taxon>
        <taxon>Mytilidae</taxon>
        <taxon>Mytilinae</taxon>
        <taxon>Mytilus</taxon>
    </lineage>
</organism>
<dbReference type="InterPro" id="IPR036645">
    <property type="entry name" value="Elafin-like_sf"/>
</dbReference>
<feature type="compositionally biased region" description="Low complexity" evidence="1">
    <location>
        <begin position="173"/>
        <end position="190"/>
    </location>
</feature>
<reference evidence="3" key="1">
    <citation type="submission" date="2018-11" db="EMBL/GenBank/DDBJ databases">
        <authorList>
            <person name="Alioto T."/>
            <person name="Alioto T."/>
        </authorList>
    </citation>
    <scope>NUCLEOTIDE SEQUENCE</scope>
</reference>
<feature type="compositionally biased region" description="Polar residues" evidence="1">
    <location>
        <begin position="145"/>
        <end position="171"/>
    </location>
</feature>
<feature type="non-terminal residue" evidence="3">
    <location>
        <position position="1"/>
    </location>
</feature>
<name>A0A8B6CFL7_MYTGA</name>
<dbReference type="InterPro" id="IPR036383">
    <property type="entry name" value="TSP1_rpt_sf"/>
</dbReference>
<dbReference type="SUPFAM" id="SSF82895">
    <property type="entry name" value="TSP-1 type 1 repeat"/>
    <property type="match status" value="1"/>
</dbReference>
<keyword evidence="4" id="KW-1185">Reference proteome</keyword>
<dbReference type="SMART" id="SM00209">
    <property type="entry name" value="TSP1"/>
    <property type="match status" value="1"/>
</dbReference>
<dbReference type="Pfam" id="PF00095">
    <property type="entry name" value="WAP"/>
    <property type="match status" value="1"/>
</dbReference>
<sequence length="210" mass="23701">PINWTGWSEWSECTDSCGPENKTRTRRCNDRKNSRYCIGNNFMTVSCDNNECLEYIPHVDVTPDNATSSDSGSRTDECQSSSHLTSRCVEQCSHDRDCSVRQKCCYNGCGHTCEMSRESIEPTLRTAITTPKQVREPTLRTVINTPKTDRTTQSVRTSPKQVQTPQTARTTPEQDQTTQTIRITTRQDQTTETDRTPTEQGIIGHLSSTL</sequence>
<dbReference type="Proteomes" id="UP000596742">
    <property type="component" value="Unassembled WGS sequence"/>
</dbReference>
<dbReference type="AlphaFoldDB" id="A0A8B6CFL7"/>
<dbReference type="InterPro" id="IPR008197">
    <property type="entry name" value="WAP_dom"/>
</dbReference>
<feature type="region of interest" description="Disordered" evidence="1">
    <location>
        <begin position="145"/>
        <end position="210"/>
    </location>
</feature>
<dbReference type="GO" id="GO:0030414">
    <property type="term" value="F:peptidase inhibitor activity"/>
    <property type="evidence" value="ECO:0007669"/>
    <property type="project" value="InterPro"/>
</dbReference>
<dbReference type="Pfam" id="PF00090">
    <property type="entry name" value="TSP_1"/>
    <property type="match status" value="1"/>
</dbReference>
<protein>
    <recommendedName>
        <fullName evidence="2">WAP domain-containing protein</fullName>
    </recommendedName>
</protein>
<evidence type="ECO:0000313" key="4">
    <source>
        <dbReference type="Proteomes" id="UP000596742"/>
    </source>
</evidence>
<comment type="caution">
    <text evidence="3">The sequence shown here is derived from an EMBL/GenBank/DDBJ whole genome shotgun (WGS) entry which is preliminary data.</text>
</comment>
<accession>A0A8B6CFL7</accession>
<evidence type="ECO:0000313" key="3">
    <source>
        <dbReference type="EMBL" id="VDI03947.1"/>
    </source>
</evidence>